<protein>
    <submittedName>
        <fullName evidence="2">Uncharacterized protein</fullName>
    </submittedName>
</protein>
<evidence type="ECO:0000256" key="1">
    <source>
        <dbReference type="SAM" id="MobiDB-lite"/>
    </source>
</evidence>
<comment type="caution">
    <text evidence="2">The sequence shown here is derived from an EMBL/GenBank/DDBJ whole genome shotgun (WGS) entry which is preliminary data.</text>
</comment>
<dbReference type="Proteomes" id="UP000324897">
    <property type="component" value="Unassembled WGS sequence"/>
</dbReference>
<accession>A0A5J9STF7</accession>
<evidence type="ECO:0000313" key="2">
    <source>
        <dbReference type="EMBL" id="TVU02214.1"/>
    </source>
</evidence>
<reference evidence="2 3" key="1">
    <citation type="journal article" date="2019" name="Sci. Rep.">
        <title>A high-quality genome of Eragrostis curvula grass provides insights into Poaceae evolution and supports new strategies to enhance forage quality.</title>
        <authorList>
            <person name="Carballo J."/>
            <person name="Santos B.A.C.M."/>
            <person name="Zappacosta D."/>
            <person name="Garbus I."/>
            <person name="Selva J.P."/>
            <person name="Gallo C.A."/>
            <person name="Diaz A."/>
            <person name="Albertini E."/>
            <person name="Caccamo M."/>
            <person name="Echenique V."/>
        </authorList>
    </citation>
    <scope>NUCLEOTIDE SEQUENCE [LARGE SCALE GENOMIC DNA]</scope>
    <source>
        <strain evidence="3">cv. Victoria</strain>
        <tissue evidence="2">Leaf</tissue>
    </source>
</reference>
<sequence>MAAAAADPPGYFVGRPLHYQEQPQQAAPPPPRQVAAPAVGDQNSVAAEVPGYYAAPVQASPQPAASPVHNSATGASATDGSASQLNTRQGFFARWFGGCFSSGGNGS</sequence>
<feature type="region of interest" description="Disordered" evidence="1">
    <location>
        <begin position="57"/>
        <end position="83"/>
    </location>
</feature>
<proteinExistence type="predicted"/>
<gene>
    <name evidence="2" type="ORF">EJB05_52310</name>
</gene>
<dbReference type="AlphaFoldDB" id="A0A5J9STF7"/>
<keyword evidence="3" id="KW-1185">Reference proteome</keyword>
<dbReference type="EMBL" id="RWGY01000352">
    <property type="protein sequence ID" value="TVU02214.1"/>
    <property type="molecule type" value="Genomic_DNA"/>
</dbReference>
<name>A0A5J9STF7_9POAL</name>
<dbReference type="Gramene" id="TVU02214">
    <property type="protein sequence ID" value="TVU02214"/>
    <property type="gene ID" value="EJB05_52310"/>
</dbReference>
<evidence type="ECO:0000313" key="3">
    <source>
        <dbReference type="Proteomes" id="UP000324897"/>
    </source>
</evidence>
<feature type="region of interest" description="Disordered" evidence="1">
    <location>
        <begin position="1"/>
        <end position="41"/>
    </location>
</feature>
<organism evidence="2 3">
    <name type="scientific">Eragrostis curvula</name>
    <name type="common">weeping love grass</name>
    <dbReference type="NCBI Taxonomy" id="38414"/>
    <lineage>
        <taxon>Eukaryota</taxon>
        <taxon>Viridiplantae</taxon>
        <taxon>Streptophyta</taxon>
        <taxon>Embryophyta</taxon>
        <taxon>Tracheophyta</taxon>
        <taxon>Spermatophyta</taxon>
        <taxon>Magnoliopsida</taxon>
        <taxon>Liliopsida</taxon>
        <taxon>Poales</taxon>
        <taxon>Poaceae</taxon>
        <taxon>PACMAD clade</taxon>
        <taxon>Chloridoideae</taxon>
        <taxon>Eragrostideae</taxon>
        <taxon>Eragrostidinae</taxon>
        <taxon>Eragrostis</taxon>
    </lineage>
</organism>